<sequence>MIVEVIKRRVAGLHQNTVIGSTDITDTWEPLEEGLLPLETTRHVSMIMITLSAKELEKSSVGYQSPLPEEQVKPYADVEYEENAQQLEVEVVMIMAEEEEEDNKMKDMLKFIGFRGRKRLWWPFSHPREGDNDINAPSSDVVEAVAVGEGQTEEGAVEQD</sequence>
<comment type="similarity">
    <text evidence="1">Belongs to the histone-like Alba family.</text>
</comment>
<organism evidence="2 3">
    <name type="scientific">Vanilla planifolia</name>
    <name type="common">Vanilla</name>
    <dbReference type="NCBI Taxonomy" id="51239"/>
    <lineage>
        <taxon>Eukaryota</taxon>
        <taxon>Viridiplantae</taxon>
        <taxon>Streptophyta</taxon>
        <taxon>Embryophyta</taxon>
        <taxon>Tracheophyta</taxon>
        <taxon>Spermatophyta</taxon>
        <taxon>Magnoliopsida</taxon>
        <taxon>Liliopsida</taxon>
        <taxon>Asparagales</taxon>
        <taxon>Orchidaceae</taxon>
        <taxon>Vanilloideae</taxon>
        <taxon>Vanilleae</taxon>
        <taxon>Vanilla</taxon>
    </lineage>
</organism>
<dbReference type="AlphaFoldDB" id="A0A835RHJ5"/>
<proteinExistence type="inferred from homology"/>
<dbReference type="EMBL" id="JADCNM010000004">
    <property type="protein sequence ID" value="KAG0486087.1"/>
    <property type="molecule type" value="Genomic_DNA"/>
</dbReference>
<dbReference type="OrthoDB" id="424402at2759"/>
<dbReference type="InterPro" id="IPR051958">
    <property type="entry name" value="Alba-like_NAB"/>
</dbReference>
<comment type="caution">
    <text evidence="2">The sequence shown here is derived from an EMBL/GenBank/DDBJ whole genome shotgun (WGS) entry which is preliminary data.</text>
</comment>
<dbReference type="Proteomes" id="UP000639772">
    <property type="component" value="Unassembled WGS sequence"/>
</dbReference>
<accession>A0A835RHJ5</accession>
<reference evidence="2 3" key="1">
    <citation type="journal article" date="2020" name="Nat. Food">
        <title>A phased Vanilla planifolia genome enables genetic improvement of flavour and production.</title>
        <authorList>
            <person name="Hasing T."/>
            <person name="Tang H."/>
            <person name="Brym M."/>
            <person name="Khazi F."/>
            <person name="Huang T."/>
            <person name="Chambers A.H."/>
        </authorList>
    </citation>
    <scope>NUCLEOTIDE SEQUENCE [LARGE SCALE GENOMIC DNA]</scope>
    <source>
        <tissue evidence="2">Leaf</tissue>
    </source>
</reference>
<evidence type="ECO:0000313" key="3">
    <source>
        <dbReference type="Proteomes" id="UP000639772"/>
    </source>
</evidence>
<dbReference type="GO" id="GO:0003723">
    <property type="term" value="F:RNA binding"/>
    <property type="evidence" value="ECO:0007669"/>
    <property type="project" value="TreeGrafter"/>
</dbReference>
<dbReference type="InterPro" id="IPR036882">
    <property type="entry name" value="Alba-like_dom_sf"/>
</dbReference>
<dbReference type="PANTHER" id="PTHR13516:SF14">
    <property type="entry name" value="ALBA DNA_RNA-BINDING PROTEIN"/>
    <property type="match status" value="1"/>
</dbReference>
<dbReference type="PANTHER" id="PTHR13516">
    <property type="entry name" value="RIBONUCLEASE P SUBUNIT P25"/>
    <property type="match status" value="1"/>
</dbReference>
<dbReference type="Gene3D" id="3.30.110.20">
    <property type="entry name" value="Alba-like domain"/>
    <property type="match status" value="1"/>
</dbReference>
<name>A0A835RHJ5_VANPL</name>
<protein>
    <submittedName>
        <fullName evidence="2">Uncharacterized protein</fullName>
    </submittedName>
</protein>
<evidence type="ECO:0000313" key="2">
    <source>
        <dbReference type="EMBL" id="KAG0486087.1"/>
    </source>
</evidence>
<gene>
    <name evidence="2" type="ORF">HPP92_008182</name>
</gene>
<evidence type="ECO:0000256" key="1">
    <source>
        <dbReference type="ARBA" id="ARBA00008018"/>
    </source>
</evidence>
<dbReference type="SUPFAM" id="SSF82704">
    <property type="entry name" value="AlbA-like"/>
    <property type="match status" value="1"/>
</dbReference>